<proteinExistence type="predicted"/>
<reference evidence="5 6" key="1">
    <citation type="submission" date="2023-06" db="EMBL/GenBank/DDBJ databases">
        <authorList>
            <person name="Oyuntsetseg B."/>
            <person name="Kim S.B."/>
        </authorList>
    </citation>
    <scope>NUCLEOTIDE SEQUENCE [LARGE SCALE GENOMIC DNA]</scope>
    <source>
        <strain evidence="5 6">2-15</strain>
    </source>
</reference>
<evidence type="ECO:0000256" key="1">
    <source>
        <dbReference type="ARBA" id="ARBA00023015"/>
    </source>
</evidence>
<dbReference type="GO" id="GO:0003677">
    <property type="term" value="F:DNA binding"/>
    <property type="evidence" value="ECO:0007669"/>
    <property type="project" value="UniProtKB-KW"/>
</dbReference>
<evidence type="ECO:0000259" key="4">
    <source>
        <dbReference type="PROSITE" id="PS50995"/>
    </source>
</evidence>
<dbReference type="Pfam" id="PF01047">
    <property type="entry name" value="MarR"/>
    <property type="match status" value="1"/>
</dbReference>
<evidence type="ECO:0000313" key="6">
    <source>
        <dbReference type="Proteomes" id="UP001236014"/>
    </source>
</evidence>
<protein>
    <submittedName>
        <fullName evidence="5">MarR family transcriptional regulator</fullName>
    </submittedName>
</protein>
<dbReference type="GO" id="GO:0006950">
    <property type="term" value="P:response to stress"/>
    <property type="evidence" value="ECO:0007669"/>
    <property type="project" value="TreeGrafter"/>
</dbReference>
<dbReference type="Proteomes" id="UP001236014">
    <property type="component" value="Chromosome"/>
</dbReference>
<accession>A0A9Y2IF75</accession>
<keyword evidence="1" id="KW-0805">Transcription regulation</keyword>
<dbReference type="SMART" id="SM00347">
    <property type="entry name" value="HTH_MARR"/>
    <property type="match status" value="1"/>
</dbReference>
<keyword evidence="3" id="KW-0804">Transcription</keyword>
<keyword evidence="6" id="KW-1185">Reference proteome</keyword>
<feature type="domain" description="HTH marR-type" evidence="4">
    <location>
        <begin position="5"/>
        <end position="144"/>
    </location>
</feature>
<dbReference type="PANTHER" id="PTHR33164">
    <property type="entry name" value="TRANSCRIPTIONAL REGULATOR, MARR FAMILY"/>
    <property type="match status" value="1"/>
</dbReference>
<dbReference type="PANTHER" id="PTHR33164:SF64">
    <property type="entry name" value="TRANSCRIPTIONAL REGULATOR SLYA"/>
    <property type="match status" value="1"/>
</dbReference>
<dbReference type="RefSeq" id="WP_285968749.1">
    <property type="nucleotide sequence ID" value="NZ_CP127294.1"/>
</dbReference>
<sequence length="294" mass="31535">MRLENPTTGHLVWRLSMKWRAAVDRTVKPLGLTHAQYSLLATLTGLVGRGVRPSQRELADHTGLEPLHVSKLARALEQAGLVTRPPDPDDPRAVRLDLTARGHDVITEAISLVRDLHEELTANLGGSRSARTRRFRDTLQTLLGDDPTGSEKTMTTARAVGGRDLNLAAAASRSLLTTLLDREGLDFTDYVVLRTVANGAQPADTLVETIAATAVAPAEAVRSVLDRLVTAGRLTSGDVVDVTPVTRELVERVTADSTEAGDRLFAGIAPEDLAAAKRVLDTVTARAGEIRAQL</sequence>
<dbReference type="SUPFAM" id="SSF46785">
    <property type="entry name" value="Winged helix' DNA-binding domain"/>
    <property type="match status" value="2"/>
</dbReference>
<dbReference type="InterPro" id="IPR036390">
    <property type="entry name" value="WH_DNA-bd_sf"/>
</dbReference>
<name>A0A9Y2IF75_9PSEU</name>
<dbReference type="GO" id="GO:0003700">
    <property type="term" value="F:DNA-binding transcription factor activity"/>
    <property type="evidence" value="ECO:0007669"/>
    <property type="project" value="InterPro"/>
</dbReference>
<dbReference type="AlphaFoldDB" id="A0A9Y2IF75"/>
<dbReference type="InterPro" id="IPR000835">
    <property type="entry name" value="HTH_MarR-typ"/>
</dbReference>
<dbReference type="InterPro" id="IPR039422">
    <property type="entry name" value="MarR/SlyA-like"/>
</dbReference>
<evidence type="ECO:0000256" key="2">
    <source>
        <dbReference type="ARBA" id="ARBA00023125"/>
    </source>
</evidence>
<organism evidence="5 6">
    <name type="scientific">Amycolatopsis carbonis</name>
    <dbReference type="NCBI Taxonomy" id="715471"/>
    <lineage>
        <taxon>Bacteria</taxon>
        <taxon>Bacillati</taxon>
        <taxon>Actinomycetota</taxon>
        <taxon>Actinomycetes</taxon>
        <taxon>Pseudonocardiales</taxon>
        <taxon>Pseudonocardiaceae</taxon>
        <taxon>Amycolatopsis</taxon>
    </lineage>
</organism>
<dbReference type="Gene3D" id="1.10.10.10">
    <property type="entry name" value="Winged helix-like DNA-binding domain superfamily/Winged helix DNA-binding domain"/>
    <property type="match status" value="2"/>
</dbReference>
<evidence type="ECO:0000256" key="3">
    <source>
        <dbReference type="ARBA" id="ARBA00023163"/>
    </source>
</evidence>
<dbReference type="KEGG" id="acab:QRX50_42575"/>
<gene>
    <name evidence="5" type="ORF">QRX50_42575</name>
</gene>
<evidence type="ECO:0000313" key="5">
    <source>
        <dbReference type="EMBL" id="WIX78015.1"/>
    </source>
</evidence>
<dbReference type="EMBL" id="CP127294">
    <property type="protein sequence ID" value="WIX78015.1"/>
    <property type="molecule type" value="Genomic_DNA"/>
</dbReference>
<dbReference type="InterPro" id="IPR036388">
    <property type="entry name" value="WH-like_DNA-bd_sf"/>
</dbReference>
<keyword evidence="2" id="KW-0238">DNA-binding</keyword>
<dbReference type="PROSITE" id="PS50995">
    <property type="entry name" value="HTH_MARR_2"/>
    <property type="match status" value="1"/>
</dbReference>